<feature type="site" description="Required for activity" evidence="14">
    <location>
        <position position="372"/>
    </location>
</feature>
<dbReference type="InterPro" id="IPR004100">
    <property type="entry name" value="ATPase_F1/V1/A1_a/bsu_N"/>
</dbReference>
<feature type="domain" description="ATPase F1/V1/A1 complex alpha/beta subunit nucleotide-binding" evidence="15">
    <location>
        <begin position="149"/>
        <end position="374"/>
    </location>
</feature>
<dbReference type="PANTHER" id="PTHR48082:SF2">
    <property type="entry name" value="ATP SYNTHASE SUBUNIT ALPHA, MITOCHONDRIAL"/>
    <property type="match status" value="1"/>
</dbReference>
<dbReference type="Pfam" id="PF00006">
    <property type="entry name" value="ATP-synt_ab"/>
    <property type="match status" value="1"/>
</dbReference>
<evidence type="ECO:0000256" key="4">
    <source>
        <dbReference type="ARBA" id="ARBA00022448"/>
    </source>
</evidence>
<evidence type="ECO:0000256" key="3">
    <source>
        <dbReference type="ARBA" id="ARBA00008936"/>
    </source>
</evidence>
<dbReference type="InterPro" id="IPR027417">
    <property type="entry name" value="P-loop_NTPase"/>
</dbReference>
<comment type="similarity">
    <text evidence="3 14">Belongs to the ATPase alpha/beta chains family.</text>
</comment>
<organism evidence="18 19">
    <name type="scientific">Albidovulum denitrificans</name>
    <dbReference type="NCBI Taxonomy" id="404881"/>
    <lineage>
        <taxon>Bacteria</taxon>
        <taxon>Pseudomonadati</taxon>
        <taxon>Pseudomonadota</taxon>
        <taxon>Alphaproteobacteria</taxon>
        <taxon>Rhodobacterales</taxon>
        <taxon>Paracoccaceae</taxon>
        <taxon>Albidovulum</taxon>
    </lineage>
</organism>
<dbReference type="InterPro" id="IPR023366">
    <property type="entry name" value="ATP_synth_asu-like_sf"/>
</dbReference>
<dbReference type="FunFam" id="1.20.150.20:FF:000001">
    <property type="entry name" value="ATP synthase subunit alpha"/>
    <property type="match status" value="1"/>
</dbReference>
<keyword evidence="12 14" id="KW-0066">ATP synthesis</keyword>
<dbReference type="PIRSF" id="PIRSF039088">
    <property type="entry name" value="F_ATPase_subunit_alpha"/>
    <property type="match status" value="1"/>
</dbReference>
<evidence type="ECO:0000256" key="1">
    <source>
        <dbReference type="ARBA" id="ARBA00003784"/>
    </source>
</evidence>
<keyword evidence="5 14" id="KW-0547">Nucleotide-binding</keyword>
<dbReference type="PANTHER" id="PTHR48082">
    <property type="entry name" value="ATP SYNTHASE SUBUNIT ALPHA, MITOCHONDRIAL"/>
    <property type="match status" value="1"/>
</dbReference>
<accession>A0A2S8RYF2</accession>
<dbReference type="HAMAP" id="MF_01346">
    <property type="entry name" value="ATP_synth_alpha_bact"/>
    <property type="match status" value="1"/>
</dbReference>
<dbReference type="InterPro" id="IPR036121">
    <property type="entry name" value="ATPase_F1/V1/A1_a/bsu_N_sf"/>
</dbReference>
<comment type="catalytic activity">
    <reaction evidence="14">
        <text>ATP + H2O + 4 H(+)(in) = ADP + phosphate + 5 H(+)(out)</text>
        <dbReference type="Rhea" id="RHEA:57720"/>
        <dbReference type="ChEBI" id="CHEBI:15377"/>
        <dbReference type="ChEBI" id="CHEBI:15378"/>
        <dbReference type="ChEBI" id="CHEBI:30616"/>
        <dbReference type="ChEBI" id="CHEBI:43474"/>
        <dbReference type="ChEBI" id="CHEBI:456216"/>
        <dbReference type="EC" id="7.1.2.2"/>
    </reaction>
</comment>
<dbReference type="EC" id="7.1.2.2" evidence="14"/>
<protein>
    <recommendedName>
        <fullName evidence="14">ATP synthase subunit alpha</fullName>
        <ecNumber evidence="14">7.1.2.2</ecNumber>
    </recommendedName>
    <alternativeName>
        <fullName evidence="14">ATP synthase F1 sector subunit alpha</fullName>
    </alternativeName>
    <alternativeName>
        <fullName evidence="14">F-ATPase subunit alpha</fullName>
    </alternativeName>
</protein>
<comment type="function">
    <text evidence="1 14">Produces ATP from ADP in the presence of a proton gradient across the membrane. The alpha chain is a regulatory subunit.</text>
</comment>
<comment type="caution">
    <text evidence="18">The sequence shown here is derived from an EMBL/GenBank/DDBJ whole genome shotgun (WGS) entry which is preliminary data.</text>
</comment>
<keyword evidence="14" id="KW-1003">Cell membrane</keyword>
<gene>
    <name evidence="14" type="primary">atpA</name>
    <name evidence="18" type="ORF">LX70_03914</name>
</gene>
<reference evidence="18 19" key="1">
    <citation type="submission" date="2018-02" db="EMBL/GenBank/DDBJ databases">
        <title>Genomic Encyclopedia of Archaeal and Bacterial Type Strains, Phase II (KMG-II): from individual species to whole genera.</title>
        <authorList>
            <person name="Goeker M."/>
        </authorList>
    </citation>
    <scope>NUCLEOTIDE SEQUENCE [LARGE SCALE GENOMIC DNA]</scope>
    <source>
        <strain evidence="18 19">DSM 18921</strain>
    </source>
</reference>
<feature type="binding site" evidence="14">
    <location>
        <begin position="169"/>
        <end position="176"/>
    </location>
    <ligand>
        <name>ATP</name>
        <dbReference type="ChEBI" id="CHEBI:30616"/>
    </ligand>
</feature>
<proteinExistence type="inferred from homology"/>
<dbReference type="Pfam" id="PF02874">
    <property type="entry name" value="ATP-synt_ab_N"/>
    <property type="match status" value="1"/>
</dbReference>
<dbReference type="Proteomes" id="UP000238338">
    <property type="component" value="Unassembled WGS sequence"/>
</dbReference>
<evidence type="ECO:0000256" key="7">
    <source>
        <dbReference type="ARBA" id="ARBA00022840"/>
    </source>
</evidence>
<evidence type="ECO:0000259" key="17">
    <source>
        <dbReference type="Pfam" id="PF02874"/>
    </source>
</evidence>
<dbReference type="AlphaFoldDB" id="A0A2S8RYF2"/>
<dbReference type="FunFam" id="2.40.30.20:FF:000001">
    <property type="entry name" value="ATP synthase subunit alpha"/>
    <property type="match status" value="1"/>
</dbReference>
<evidence type="ECO:0000313" key="18">
    <source>
        <dbReference type="EMBL" id="PQV53595.1"/>
    </source>
</evidence>
<dbReference type="Gene3D" id="3.40.50.300">
    <property type="entry name" value="P-loop containing nucleotide triphosphate hydrolases"/>
    <property type="match status" value="1"/>
</dbReference>
<dbReference type="RefSeq" id="WP_105516461.1">
    <property type="nucleotide sequence ID" value="NZ_PVEP01000014.1"/>
</dbReference>
<sequence>MGIQAAEISAILKEQIKNFGQEAEVTEVGRVLSVGDGIARVYGLDNVQAGEMVEFPGGIRGMALNLEVDNVGVVIFGSDQDIKEGDTVKRTKSIVDVPVGDELLGRVVDGLGNPIDGKGPIKTKKRAIADVKAPGIIPRKSVHEPMATGLKAIDSMIPIGRGQRELIIGDRQTGKTAVALDAILNQKSYNEAAGDNEAKKLYCVYVAIGQKRSTVAQLVKKLEETGAMAYSIVVAATASDPAPMQFLAPYSATAIAEYFRDNGRAALIVYDDLSKQAVAYRQMSLLLRRPPGREAYPGDVFYLHSRLLERSAKLNEDHGAGSLTALPIIETQGGDVSAFIPTNVISITDGQIFLETELFYQGIRPAVNTGLSVSRVGSSAQTNAMKSVAGSVKLELAQYREMAAFAQFGSDLDAATQRLLNRGARLTELMKQAQYSPLTNAEIVAVIFAGIKGYLDKLPVREVGRFEAGLLKHLRSNRKDILDWITNDDPKIKGDAEDKLKAAIDEFAKTFA</sequence>
<keyword evidence="9 14" id="KW-0406">Ion transport</keyword>
<dbReference type="InterPro" id="IPR038376">
    <property type="entry name" value="ATP_synth_asu_C_sf"/>
</dbReference>
<evidence type="ECO:0000259" key="15">
    <source>
        <dbReference type="Pfam" id="PF00006"/>
    </source>
</evidence>
<feature type="domain" description="ATP synthase alpha subunit C-terminal" evidence="16">
    <location>
        <begin position="381"/>
        <end position="507"/>
    </location>
</feature>
<dbReference type="GO" id="GO:0046933">
    <property type="term" value="F:proton-transporting ATP synthase activity, rotational mechanism"/>
    <property type="evidence" value="ECO:0007669"/>
    <property type="project" value="UniProtKB-UniRule"/>
</dbReference>
<keyword evidence="7 14" id="KW-0067">ATP-binding</keyword>
<evidence type="ECO:0000256" key="8">
    <source>
        <dbReference type="ARBA" id="ARBA00022967"/>
    </source>
</evidence>
<feature type="domain" description="ATPase F1/V1/A1 complex alpha/beta subunit N-terminal" evidence="17">
    <location>
        <begin position="26"/>
        <end position="91"/>
    </location>
</feature>
<dbReference type="CDD" id="cd18113">
    <property type="entry name" value="ATP-synt_F1_alpha_C"/>
    <property type="match status" value="1"/>
</dbReference>
<keyword evidence="10 14" id="KW-0472">Membrane</keyword>
<dbReference type="GO" id="GO:0045259">
    <property type="term" value="C:proton-transporting ATP synthase complex"/>
    <property type="evidence" value="ECO:0007669"/>
    <property type="project" value="UniProtKB-KW"/>
</dbReference>
<dbReference type="CDD" id="cd18116">
    <property type="entry name" value="ATP-synt_F1_alpha_N"/>
    <property type="match status" value="1"/>
</dbReference>
<dbReference type="NCBIfam" id="TIGR00962">
    <property type="entry name" value="atpA"/>
    <property type="match status" value="1"/>
</dbReference>
<evidence type="ECO:0000256" key="11">
    <source>
        <dbReference type="ARBA" id="ARBA00023196"/>
    </source>
</evidence>
<evidence type="ECO:0000256" key="10">
    <source>
        <dbReference type="ARBA" id="ARBA00023136"/>
    </source>
</evidence>
<keyword evidence="19" id="KW-1185">Reference proteome</keyword>
<dbReference type="CDD" id="cd01132">
    <property type="entry name" value="F1-ATPase_alpha_CD"/>
    <property type="match status" value="1"/>
</dbReference>
<dbReference type="InterPro" id="IPR000793">
    <property type="entry name" value="ATP_synth_asu_C"/>
</dbReference>
<dbReference type="InterPro" id="IPR020003">
    <property type="entry name" value="ATPase_a/bsu_AS"/>
</dbReference>
<evidence type="ECO:0000259" key="16">
    <source>
        <dbReference type="Pfam" id="PF00306"/>
    </source>
</evidence>
<dbReference type="NCBIfam" id="NF009884">
    <property type="entry name" value="PRK13343.1"/>
    <property type="match status" value="1"/>
</dbReference>
<dbReference type="Pfam" id="PF00306">
    <property type="entry name" value="ATP-synt_ab_C"/>
    <property type="match status" value="1"/>
</dbReference>
<dbReference type="InterPro" id="IPR005294">
    <property type="entry name" value="ATP_synth_F1_asu"/>
</dbReference>
<evidence type="ECO:0000256" key="2">
    <source>
        <dbReference type="ARBA" id="ARBA00004370"/>
    </source>
</evidence>
<keyword evidence="6 14" id="KW-0375">Hydrogen ion transport</keyword>
<dbReference type="OrthoDB" id="9803053at2"/>
<dbReference type="GO" id="GO:0005886">
    <property type="term" value="C:plasma membrane"/>
    <property type="evidence" value="ECO:0007669"/>
    <property type="project" value="UniProtKB-SubCell"/>
</dbReference>
<dbReference type="Gene3D" id="2.40.30.20">
    <property type="match status" value="1"/>
</dbReference>
<dbReference type="InterPro" id="IPR033732">
    <property type="entry name" value="ATP_synth_F1_a_nt-bd_dom"/>
</dbReference>
<evidence type="ECO:0000256" key="13">
    <source>
        <dbReference type="ARBA" id="ARBA00026013"/>
    </source>
</evidence>
<keyword evidence="8 14" id="KW-1278">Translocase</keyword>
<dbReference type="SUPFAM" id="SSF47917">
    <property type="entry name" value="C-terminal domain of alpha and beta subunits of F1 ATP synthase"/>
    <property type="match status" value="1"/>
</dbReference>
<dbReference type="GO" id="GO:0043531">
    <property type="term" value="F:ADP binding"/>
    <property type="evidence" value="ECO:0007669"/>
    <property type="project" value="TreeGrafter"/>
</dbReference>
<dbReference type="EMBL" id="PVEP01000014">
    <property type="protein sequence ID" value="PQV53595.1"/>
    <property type="molecule type" value="Genomic_DNA"/>
</dbReference>
<comment type="subcellular location">
    <subcellularLocation>
        <location evidence="14">Cell membrane</location>
        <topology evidence="14">Peripheral membrane protein</topology>
    </subcellularLocation>
    <subcellularLocation>
        <location evidence="2">Membrane</location>
    </subcellularLocation>
</comment>
<name>A0A2S8RYF2_9RHOB</name>
<dbReference type="PROSITE" id="PS00152">
    <property type="entry name" value="ATPASE_ALPHA_BETA"/>
    <property type="match status" value="1"/>
</dbReference>
<keyword evidence="4 14" id="KW-0813">Transport</keyword>
<comment type="subunit">
    <text evidence="13">F-type ATPases have 2 components, CF(1) - the catalytic core - and CF(0) - the membrane proton channel. CF(1) has five subunits: alpha(3), beta(3), gamma(1), delta(1), epsilon(1). CF(0) has four main subunits: a(1), b(1), b'(1) and c(9-12).</text>
</comment>
<keyword evidence="11 14" id="KW-0139">CF(1)</keyword>
<evidence type="ECO:0000256" key="5">
    <source>
        <dbReference type="ARBA" id="ARBA00022741"/>
    </source>
</evidence>
<dbReference type="InterPro" id="IPR000194">
    <property type="entry name" value="ATPase_F1/V1/A1_a/bsu_nucl-bd"/>
</dbReference>
<dbReference type="FunFam" id="3.40.50.300:FF:002432">
    <property type="entry name" value="ATP synthase subunit alpha, mitochondrial"/>
    <property type="match status" value="1"/>
</dbReference>
<dbReference type="SUPFAM" id="SSF50615">
    <property type="entry name" value="N-terminal domain of alpha and beta subunits of F1 ATP synthase"/>
    <property type="match status" value="1"/>
</dbReference>
<evidence type="ECO:0000256" key="12">
    <source>
        <dbReference type="ARBA" id="ARBA00023310"/>
    </source>
</evidence>
<evidence type="ECO:0000256" key="6">
    <source>
        <dbReference type="ARBA" id="ARBA00022781"/>
    </source>
</evidence>
<evidence type="ECO:0000256" key="14">
    <source>
        <dbReference type="HAMAP-Rule" id="MF_01346"/>
    </source>
</evidence>
<dbReference type="Gene3D" id="1.20.150.20">
    <property type="entry name" value="ATP synthase alpha/beta chain, C-terminal domain"/>
    <property type="match status" value="1"/>
</dbReference>
<evidence type="ECO:0000313" key="19">
    <source>
        <dbReference type="Proteomes" id="UP000238338"/>
    </source>
</evidence>
<dbReference type="SUPFAM" id="SSF52540">
    <property type="entry name" value="P-loop containing nucleoside triphosphate hydrolases"/>
    <property type="match status" value="1"/>
</dbReference>
<evidence type="ECO:0000256" key="9">
    <source>
        <dbReference type="ARBA" id="ARBA00023065"/>
    </source>
</evidence>
<dbReference type="GO" id="GO:0005524">
    <property type="term" value="F:ATP binding"/>
    <property type="evidence" value="ECO:0007669"/>
    <property type="project" value="UniProtKB-UniRule"/>
</dbReference>